<evidence type="ECO:0000313" key="2">
    <source>
        <dbReference type="Proteomes" id="UP001287282"/>
    </source>
</evidence>
<protein>
    <submittedName>
        <fullName evidence="1">EcsC family protein</fullName>
    </submittedName>
</protein>
<organism evidence="1 2">
    <name type="scientific">Alkalihalophilus lindianensis</name>
    <dbReference type="NCBI Taxonomy" id="1630542"/>
    <lineage>
        <taxon>Bacteria</taxon>
        <taxon>Bacillati</taxon>
        <taxon>Bacillota</taxon>
        <taxon>Bacilli</taxon>
        <taxon>Bacillales</taxon>
        <taxon>Bacillaceae</taxon>
        <taxon>Alkalihalophilus</taxon>
    </lineage>
</organism>
<comment type="caution">
    <text evidence="1">The sequence shown here is derived from an EMBL/GenBank/DDBJ whole genome shotgun (WGS) entry which is preliminary data.</text>
</comment>
<dbReference type="Pfam" id="PF12787">
    <property type="entry name" value="EcsC"/>
    <property type="match status" value="1"/>
</dbReference>
<reference evidence="1 2" key="1">
    <citation type="submission" date="2023-10" db="EMBL/GenBank/DDBJ databases">
        <title>Screening of Alkalihalobacillus lindianensis BZ-TG-R113 and Its Alleviation of Salt Stress on Rapeseed Growth.</title>
        <authorList>
            <person name="Zhao B."/>
            <person name="Guo T."/>
        </authorList>
    </citation>
    <scope>NUCLEOTIDE SEQUENCE [LARGE SCALE GENOMIC DNA]</scope>
    <source>
        <strain evidence="1 2">BZ-TG-R113</strain>
    </source>
</reference>
<evidence type="ECO:0000313" key="1">
    <source>
        <dbReference type="EMBL" id="MDV2684767.1"/>
    </source>
</evidence>
<name>A0ABU3XAW9_9BACI</name>
<accession>A0ABU3XAW9</accession>
<dbReference type="InterPro" id="IPR024787">
    <property type="entry name" value="EcsC"/>
</dbReference>
<dbReference type="PANTHER" id="PTHR41260:SF1">
    <property type="entry name" value="PROTEIN ECSC"/>
    <property type="match status" value="1"/>
</dbReference>
<sequence>MKQEVRDQQRLQTILEWEVTYFTHEATDVEYSYLKWSDKLVEQLGNTRKQKVLMQLDHVFIHMHAYLQNTRSHEETKKRILQYARVFEPTINELEDLRYLPIEQLDYMTEQLMAKQRLLSLGQGGLTGMGGMFLLAADLPAAIAINLRSVQQIATIYGFDLKRPIEMVVALKLLHLATLPKAFQAHEWDKLWNDVNEHQVDDVFYAGKEDIIEPEWLQHLIRQLAKSFVITMLRKRMIQGLPLVGMAFGAGMNYRLSQQVIELAHKFYQKRLLIDRNDR</sequence>
<dbReference type="RefSeq" id="WP_317121986.1">
    <property type="nucleotide sequence ID" value="NZ_JAWJBA010000003.1"/>
</dbReference>
<dbReference type="EMBL" id="JAWJBA010000003">
    <property type="protein sequence ID" value="MDV2684767.1"/>
    <property type="molecule type" value="Genomic_DNA"/>
</dbReference>
<gene>
    <name evidence="1" type="ORF">RYX56_10345</name>
</gene>
<proteinExistence type="predicted"/>
<dbReference type="Proteomes" id="UP001287282">
    <property type="component" value="Unassembled WGS sequence"/>
</dbReference>
<keyword evidence="2" id="KW-1185">Reference proteome</keyword>
<dbReference type="PANTHER" id="PTHR41260">
    <property type="entry name" value="PROTEIN ECSC"/>
    <property type="match status" value="1"/>
</dbReference>